<reference evidence="2" key="1">
    <citation type="journal article" date="2022" name="Mol. Ecol. Resour.">
        <title>The genomes of chicory, endive, great burdock and yacon provide insights into Asteraceae palaeo-polyploidization history and plant inulin production.</title>
        <authorList>
            <person name="Fan W."/>
            <person name="Wang S."/>
            <person name="Wang H."/>
            <person name="Wang A."/>
            <person name="Jiang F."/>
            <person name="Liu H."/>
            <person name="Zhao H."/>
            <person name="Xu D."/>
            <person name="Zhang Y."/>
        </authorList>
    </citation>
    <scope>NUCLEOTIDE SEQUENCE [LARGE SCALE GENOMIC DNA]</scope>
    <source>
        <strain evidence="2">cv. Punajuju</strain>
    </source>
</reference>
<proteinExistence type="predicted"/>
<name>A0ACB9DVK3_CICIN</name>
<keyword evidence="2" id="KW-1185">Reference proteome</keyword>
<reference evidence="1 2" key="2">
    <citation type="journal article" date="2022" name="Mol. Ecol. Resour.">
        <title>The genomes of chicory, endive, great burdock and yacon provide insights into Asteraceae paleo-polyploidization history and plant inulin production.</title>
        <authorList>
            <person name="Fan W."/>
            <person name="Wang S."/>
            <person name="Wang H."/>
            <person name="Wang A."/>
            <person name="Jiang F."/>
            <person name="Liu H."/>
            <person name="Zhao H."/>
            <person name="Xu D."/>
            <person name="Zhang Y."/>
        </authorList>
    </citation>
    <scope>NUCLEOTIDE SEQUENCE [LARGE SCALE GENOMIC DNA]</scope>
    <source>
        <strain evidence="2">cv. Punajuju</strain>
        <tissue evidence="1">Leaves</tissue>
    </source>
</reference>
<dbReference type="EMBL" id="CM042012">
    <property type="protein sequence ID" value="KAI3750759.1"/>
    <property type="molecule type" value="Genomic_DNA"/>
</dbReference>
<sequence length="589" mass="67013">MMERTGRLSFCLQVLIILACFATSIAVESDISCLRSIKESLEDPLQIFSTWNFNKSTQGFICGFTGVECWNPEDNRVLKIELPGMRLKGTFPIGIINCNSLQVLDLSGNHLSGPIPSDLSNDLAYMVDLNLSDNNFSGPIPPSIANFTFLNVLRLDKNSLTGQIPPEFATLRRMTIFSVANNRLSGPVPIFSNTNFSAESYAYNLGLCGGPLKACNDEGHDTYFFYSGFAVGFSLSTLISMLFVFLCWSRLRTRTMSYYHLLIKKLLERRKHYLIPTSPQILFAENVSSMETKVTAMEKYIRRLSLREIEMATNDFDDKNVIGYGNMGVMYKALFPDRLLVAVKRLHRFENFEKEFLSTMEILGRLRHKNLVPLLGFCFETEKKFLVYKYMCNGTLHNWLHCRPQEEVIKMGWNLRLKIAVGVAEGLAWLHYNNVLWVAHLKINSKCILLDDKFEPNISNFGNAKILMNESGTPLSVCKFVVPDSSLYKEDVYRFGILLLELVTGKEPTTWINSMADYVCGMDFDLIDECIMGQGFDEEIYEILEIAENCIHPRGDEATSMLQVYQAMRSIGILRNEISVNSFMDVENN</sequence>
<gene>
    <name evidence="1" type="ORF">L2E82_21554</name>
</gene>
<evidence type="ECO:0000313" key="1">
    <source>
        <dbReference type="EMBL" id="KAI3750759.1"/>
    </source>
</evidence>
<dbReference type="Proteomes" id="UP001055811">
    <property type="component" value="Linkage Group LG04"/>
</dbReference>
<evidence type="ECO:0000313" key="2">
    <source>
        <dbReference type="Proteomes" id="UP001055811"/>
    </source>
</evidence>
<protein>
    <submittedName>
        <fullName evidence="1">Uncharacterized protein</fullName>
    </submittedName>
</protein>
<comment type="caution">
    <text evidence="1">The sequence shown here is derived from an EMBL/GenBank/DDBJ whole genome shotgun (WGS) entry which is preliminary data.</text>
</comment>
<organism evidence="1 2">
    <name type="scientific">Cichorium intybus</name>
    <name type="common">Chicory</name>
    <dbReference type="NCBI Taxonomy" id="13427"/>
    <lineage>
        <taxon>Eukaryota</taxon>
        <taxon>Viridiplantae</taxon>
        <taxon>Streptophyta</taxon>
        <taxon>Embryophyta</taxon>
        <taxon>Tracheophyta</taxon>
        <taxon>Spermatophyta</taxon>
        <taxon>Magnoliopsida</taxon>
        <taxon>eudicotyledons</taxon>
        <taxon>Gunneridae</taxon>
        <taxon>Pentapetalae</taxon>
        <taxon>asterids</taxon>
        <taxon>campanulids</taxon>
        <taxon>Asterales</taxon>
        <taxon>Asteraceae</taxon>
        <taxon>Cichorioideae</taxon>
        <taxon>Cichorieae</taxon>
        <taxon>Cichoriinae</taxon>
        <taxon>Cichorium</taxon>
    </lineage>
</organism>
<accession>A0ACB9DVK3</accession>